<dbReference type="GO" id="GO:0051213">
    <property type="term" value="F:dioxygenase activity"/>
    <property type="evidence" value="ECO:0007669"/>
    <property type="project" value="UniProtKB-KW"/>
</dbReference>
<evidence type="ECO:0000313" key="5">
    <source>
        <dbReference type="EMBL" id="KAF0770015.1"/>
    </source>
</evidence>
<dbReference type="Gene3D" id="2.60.120.620">
    <property type="entry name" value="q2cbj1_9rhob like domain"/>
    <property type="match status" value="2"/>
</dbReference>
<dbReference type="SUPFAM" id="SSF51197">
    <property type="entry name" value="Clavaminate synthase-like"/>
    <property type="match status" value="1"/>
</dbReference>
<keyword evidence="3" id="KW-0408">Iron</keyword>
<protein>
    <submittedName>
        <fullName evidence="5">Phytanoyl-CoA dioxygenase domain-containing protein 1</fullName>
    </submittedName>
</protein>
<dbReference type="Proteomes" id="UP000478052">
    <property type="component" value="Unassembled WGS sequence"/>
</dbReference>
<keyword evidence="2" id="KW-0479">Metal-binding</keyword>
<accession>A0A6G0ZGR6</accession>
<sequence>MIYEDLKSKFEKNGYVVINNFLSEKETKDLKDAGEKLTENVPADVKTVFVASNTKHVGDDYFIESADKISFFYEKAALDDDGRLLVDASLALNKVGHALHRLHPTFEACTYSDKVTNVCRSLGLSKPVVPQSMYIYKNPGVGGQVTIPSNPLLLKTKLRDGQHLIITLPGNCKPKTQKVISHQDSTFLFTEPDSLVGFWIALDDATVENGCLWMIPGSHKTDVHKRFIRNPDKCATSQLVFQGTQPEYEQSLYVPLPVEKSSLVLIHGKVVHKSEQNKSQYPRHAYTFHIFDEGISQYSEQNWLQTKVGFKPIYTT</sequence>
<dbReference type="AlphaFoldDB" id="A0A6G0ZGR6"/>
<comment type="similarity">
    <text evidence="4">Belongs to the PhyH family. PHYHD1 subfamily.</text>
</comment>
<dbReference type="OrthoDB" id="445007at2759"/>
<proteinExistence type="inferred from homology"/>
<keyword evidence="6" id="KW-1185">Reference proteome</keyword>
<evidence type="ECO:0000313" key="6">
    <source>
        <dbReference type="Proteomes" id="UP000478052"/>
    </source>
</evidence>
<comment type="caution">
    <text evidence="5">The sequence shown here is derived from an EMBL/GenBank/DDBJ whole genome shotgun (WGS) entry which is preliminary data.</text>
</comment>
<evidence type="ECO:0000256" key="4">
    <source>
        <dbReference type="ARBA" id="ARBA00038356"/>
    </source>
</evidence>
<organism evidence="5 6">
    <name type="scientific">Aphis craccivora</name>
    <name type="common">Cowpea aphid</name>
    <dbReference type="NCBI Taxonomy" id="307492"/>
    <lineage>
        <taxon>Eukaryota</taxon>
        <taxon>Metazoa</taxon>
        <taxon>Ecdysozoa</taxon>
        <taxon>Arthropoda</taxon>
        <taxon>Hexapoda</taxon>
        <taxon>Insecta</taxon>
        <taxon>Pterygota</taxon>
        <taxon>Neoptera</taxon>
        <taxon>Paraneoptera</taxon>
        <taxon>Hemiptera</taxon>
        <taxon>Sternorrhyncha</taxon>
        <taxon>Aphidomorpha</taxon>
        <taxon>Aphidoidea</taxon>
        <taxon>Aphididae</taxon>
        <taxon>Aphidini</taxon>
        <taxon>Aphis</taxon>
        <taxon>Aphis</taxon>
    </lineage>
</organism>
<reference evidence="5 6" key="1">
    <citation type="submission" date="2019-08" db="EMBL/GenBank/DDBJ databases">
        <title>Whole genome of Aphis craccivora.</title>
        <authorList>
            <person name="Voronova N.V."/>
            <person name="Shulinski R.S."/>
            <person name="Bandarenka Y.V."/>
            <person name="Zhorov D.G."/>
            <person name="Warner D."/>
        </authorList>
    </citation>
    <scope>NUCLEOTIDE SEQUENCE [LARGE SCALE GENOMIC DNA]</scope>
    <source>
        <strain evidence="5">180601</strain>
        <tissue evidence="5">Whole Body</tissue>
    </source>
</reference>
<gene>
    <name evidence="5" type="ORF">FWK35_00007662</name>
</gene>
<comment type="cofactor">
    <cofactor evidence="1">
        <name>Fe cation</name>
        <dbReference type="ChEBI" id="CHEBI:24875"/>
    </cofactor>
</comment>
<dbReference type="GO" id="GO:0046872">
    <property type="term" value="F:metal ion binding"/>
    <property type="evidence" value="ECO:0007669"/>
    <property type="project" value="UniProtKB-KW"/>
</dbReference>
<evidence type="ECO:0000256" key="3">
    <source>
        <dbReference type="ARBA" id="ARBA00023004"/>
    </source>
</evidence>
<evidence type="ECO:0000256" key="2">
    <source>
        <dbReference type="ARBA" id="ARBA00022723"/>
    </source>
</evidence>
<keyword evidence="5" id="KW-0223">Dioxygenase</keyword>
<name>A0A6G0ZGR6_APHCR</name>
<dbReference type="PANTHER" id="PTHR20883:SF15">
    <property type="entry name" value="PHYTANOYL-COA DIOXYGENASE DOMAIN-CONTAINING PROTEIN 1"/>
    <property type="match status" value="1"/>
</dbReference>
<dbReference type="InterPro" id="IPR008775">
    <property type="entry name" value="Phytyl_CoA_dOase-like"/>
</dbReference>
<dbReference type="EMBL" id="VUJU01000498">
    <property type="protein sequence ID" value="KAF0770015.1"/>
    <property type="molecule type" value="Genomic_DNA"/>
</dbReference>
<dbReference type="Pfam" id="PF05721">
    <property type="entry name" value="PhyH"/>
    <property type="match status" value="2"/>
</dbReference>
<evidence type="ECO:0000256" key="1">
    <source>
        <dbReference type="ARBA" id="ARBA00001962"/>
    </source>
</evidence>
<dbReference type="PANTHER" id="PTHR20883">
    <property type="entry name" value="PHYTANOYL-COA DIOXYGENASE DOMAIN CONTAINING 1"/>
    <property type="match status" value="1"/>
</dbReference>
<keyword evidence="5" id="KW-0560">Oxidoreductase</keyword>